<dbReference type="AlphaFoldDB" id="A0A915HQC2"/>
<sequence>MNENRRLIFLDLIYSKENILFGSFSDTLTKEDKTAAWKSIVDDRAQIYGFNPVPTGKPWSHIRDSIWPKFKNYTMRNRDAKQKTGEPGGADVKYSKIDLKVLDIIGSKSPAVEGLNVPEAGIPPIYTFIEHSSIRHHQIRR</sequence>
<protein>
    <submittedName>
        <fullName evidence="2">Uncharacterized protein</fullName>
    </submittedName>
</protein>
<reference evidence="2" key="1">
    <citation type="submission" date="2022-11" db="UniProtKB">
        <authorList>
            <consortium name="WormBaseParasite"/>
        </authorList>
    </citation>
    <scope>IDENTIFICATION</scope>
</reference>
<evidence type="ECO:0000313" key="2">
    <source>
        <dbReference type="WBParaSite" id="nRc.2.0.1.t03711-RA"/>
    </source>
</evidence>
<evidence type="ECO:0000313" key="1">
    <source>
        <dbReference type="Proteomes" id="UP000887565"/>
    </source>
</evidence>
<keyword evidence="1" id="KW-1185">Reference proteome</keyword>
<name>A0A915HQC2_ROMCU</name>
<organism evidence="1 2">
    <name type="scientific">Romanomermis culicivorax</name>
    <name type="common">Nematode worm</name>
    <dbReference type="NCBI Taxonomy" id="13658"/>
    <lineage>
        <taxon>Eukaryota</taxon>
        <taxon>Metazoa</taxon>
        <taxon>Ecdysozoa</taxon>
        <taxon>Nematoda</taxon>
        <taxon>Enoplea</taxon>
        <taxon>Dorylaimia</taxon>
        <taxon>Mermithida</taxon>
        <taxon>Mermithoidea</taxon>
        <taxon>Mermithidae</taxon>
        <taxon>Romanomermis</taxon>
    </lineage>
</organism>
<dbReference type="Proteomes" id="UP000887565">
    <property type="component" value="Unplaced"/>
</dbReference>
<dbReference type="WBParaSite" id="nRc.2.0.1.t03711-RA">
    <property type="protein sequence ID" value="nRc.2.0.1.t03711-RA"/>
    <property type="gene ID" value="nRc.2.0.1.g03711"/>
</dbReference>
<proteinExistence type="predicted"/>
<accession>A0A915HQC2</accession>